<keyword evidence="5" id="KW-1185">Reference proteome</keyword>
<evidence type="ECO:0000256" key="2">
    <source>
        <dbReference type="SAM" id="MobiDB-lite"/>
    </source>
</evidence>
<proteinExistence type="predicted"/>
<gene>
    <name evidence="4" type="ORF">SAMN04515673_101295</name>
</gene>
<name>A0A1I6CSE3_9RHOB</name>
<dbReference type="STRING" id="871652.SAMN04515673_101295"/>
<dbReference type="EMBL" id="FOYI01000001">
    <property type="protein sequence ID" value="SFQ96145.1"/>
    <property type="molecule type" value="Genomic_DNA"/>
</dbReference>
<dbReference type="InterPro" id="IPR011990">
    <property type="entry name" value="TPR-like_helical_dom_sf"/>
</dbReference>
<protein>
    <submittedName>
        <fullName evidence="4">Cytochrome c-type biogenesis protein CcmH</fullName>
    </submittedName>
</protein>
<evidence type="ECO:0000256" key="3">
    <source>
        <dbReference type="SAM" id="Phobius"/>
    </source>
</evidence>
<dbReference type="OrthoDB" id="9815847at2"/>
<evidence type="ECO:0000313" key="5">
    <source>
        <dbReference type="Proteomes" id="UP000199302"/>
    </source>
</evidence>
<keyword evidence="3" id="KW-0812">Transmembrane</keyword>
<reference evidence="4 5" key="1">
    <citation type="submission" date="2016-10" db="EMBL/GenBank/DDBJ databases">
        <authorList>
            <person name="de Groot N.N."/>
        </authorList>
    </citation>
    <scope>NUCLEOTIDE SEQUENCE [LARGE SCALE GENOMIC DNA]</scope>
    <source>
        <strain evidence="5">KMM 9023,NRIC 0796,JCM 17311,KCTC 23692</strain>
    </source>
</reference>
<dbReference type="AlphaFoldDB" id="A0A1I6CSE3"/>
<keyword evidence="3" id="KW-1133">Transmembrane helix</keyword>
<evidence type="ECO:0000313" key="4">
    <source>
        <dbReference type="EMBL" id="SFQ96145.1"/>
    </source>
</evidence>
<accession>A0A1I6CSE3</accession>
<keyword evidence="3" id="KW-0472">Membrane</keyword>
<dbReference type="NCBIfam" id="TIGR03142">
    <property type="entry name" value="cytochro_ccmI"/>
    <property type="match status" value="1"/>
</dbReference>
<dbReference type="RefSeq" id="WP_092075876.1">
    <property type="nucleotide sequence ID" value="NZ_FOYI01000001.1"/>
</dbReference>
<keyword evidence="1" id="KW-0201">Cytochrome c-type biogenesis</keyword>
<dbReference type="GO" id="GO:0017004">
    <property type="term" value="P:cytochrome complex assembly"/>
    <property type="evidence" value="ECO:0007669"/>
    <property type="project" value="UniProtKB-KW"/>
</dbReference>
<dbReference type="SUPFAM" id="SSF48452">
    <property type="entry name" value="TPR-like"/>
    <property type="match status" value="1"/>
</dbReference>
<dbReference type="Proteomes" id="UP000199302">
    <property type="component" value="Unassembled WGS sequence"/>
</dbReference>
<feature type="region of interest" description="Disordered" evidence="2">
    <location>
        <begin position="311"/>
        <end position="333"/>
    </location>
</feature>
<feature type="transmembrane region" description="Helical" evidence="3">
    <location>
        <begin position="94"/>
        <end position="114"/>
    </location>
</feature>
<dbReference type="InterPro" id="IPR017560">
    <property type="entry name" value="Cyt_c_biogenesis_CcmI"/>
</dbReference>
<evidence type="ECO:0000256" key="1">
    <source>
        <dbReference type="ARBA" id="ARBA00022748"/>
    </source>
</evidence>
<dbReference type="Gene3D" id="1.25.40.10">
    <property type="entry name" value="Tetratricopeptide repeat domain"/>
    <property type="match status" value="1"/>
</dbReference>
<sequence>MSFWLITGGLTLLVALILLRALQGRPGAAAPDAGEFDLSVYRDQLAEVERDAARGVMSAADAERARTEISRRILAADKRAQESGSRRTAPRGTALAAGLIALVLFSGLGLYLWLGAPGYGDLGRATRLAQAETIYETRPSQAEAEARMEARGRLEPTVSAEFETLMTRLRAAVQSNPGDLQGQRLLARNETALGNFAAASAAQRRVLEILGPGAMAQDHAELGEILTIAAGGYVSPEAEAAFRAALERAPEDGRASYYIGLMLLQTGRPDIAFRLWQPLFEKSPPDAPWMPALRAQILDAAQLAGVDYAPDLSNPLSPGPTAEDVEAASQMSAEDRQAMIEGMVSRLSDRLAQQGGTAEDWARLIRALGVLGRDDQAQVILDEARLVFGNDAQALGSIEAAAADAGLRP</sequence>
<organism evidence="4 5">
    <name type="scientific">Poseidonocella sedimentorum</name>
    <dbReference type="NCBI Taxonomy" id="871652"/>
    <lineage>
        <taxon>Bacteria</taxon>
        <taxon>Pseudomonadati</taxon>
        <taxon>Pseudomonadota</taxon>
        <taxon>Alphaproteobacteria</taxon>
        <taxon>Rhodobacterales</taxon>
        <taxon>Roseobacteraceae</taxon>
        <taxon>Poseidonocella</taxon>
    </lineage>
</organism>